<reference evidence="1 2" key="1">
    <citation type="journal article" date="2016" name="Mol. Biol. Evol.">
        <title>Comparative Genomics of Early-Diverging Mushroom-Forming Fungi Provides Insights into the Origins of Lignocellulose Decay Capabilities.</title>
        <authorList>
            <person name="Nagy L.G."/>
            <person name="Riley R."/>
            <person name="Tritt A."/>
            <person name="Adam C."/>
            <person name="Daum C."/>
            <person name="Floudas D."/>
            <person name="Sun H."/>
            <person name="Yadav J.S."/>
            <person name="Pangilinan J."/>
            <person name="Larsson K.H."/>
            <person name="Matsuura K."/>
            <person name="Barry K."/>
            <person name="Labutti K."/>
            <person name="Kuo R."/>
            <person name="Ohm R.A."/>
            <person name="Bhattacharya S.S."/>
            <person name="Shirouzu T."/>
            <person name="Yoshinaga Y."/>
            <person name="Martin F.M."/>
            <person name="Grigoriev I.V."/>
            <person name="Hibbett D.S."/>
        </authorList>
    </citation>
    <scope>NUCLEOTIDE SEQUENCE [LARGE SCALE GENOMIC DNA]</scope>
    <source>
        <strain evidence="1 2">HHB12029</strain>
    </source>
</reference>
<name>A0A166A550_EXIGL</name>
<dbReference type="InParanoid" id="A0A166A550"/>
<gene>
    <name evidence="1" type="ORF">EXIGLDRAFT_772642</name>
</gene>
<evidence type="ECO:0000313" key="1">
    <source>
        <dbReference type="EMBL" id="KZV88529.1"/>
    </source>
</evidence>
<sequence length="259" mass="29714">MALLPSGLASGPQEGSDDSCPIPLNVGTVDEFDWFLPLIFPRCAADYRPMIERSPVELLAIYKLTDYFQMHDDHNLCFNALTVHPDFDPALKLYSAQIHNMKEWREPAVAALLTIGTDNLSSEQKQWLHAFNVDGEPFYCLLAEKRFYLLRKRIELAEENAECVQHESCNKLRHVACTTTWRDFWAFGVIPHWLNSAEPCTEAHVRKILGDVKVHKLDIHPPCWYGMVSAMTEEREKPLPPPTLFREQRVLEKLVAKLG</sequence>
<dbReference type="EMBL" id="KV426098">
    <property type="protein sequence ID" value="KZV88529.1"/>
    <property type="molecule type" value="Genomic_DNA"/>
</dbReference>
<protein>
    <submittedName>
        <fullName evidence="1">Uncharacterized protein</fullName>
    </submittedName>
</protein>
<dbReference type="AlphaFoldDB" id="A0A166A550"/>
<accession>A0A166A550</accession>
<proteinExistence type="predicted"/>
<dbReference type="Proteomes" id="UP000077266">
    <property type="component" value="Unassembled WGS sequence"/>
</dbReference>
<evidence type="ECO:0000313" key="2">
    <source>
        <dbReference type="Proteomes" id="UP000077266"/>
    </source>
</evidence>
<keyword evidence="2" id="KW-1185">Reference proteome</keyword>
<organism evidence="1 2">
    <name type="scientific">Exidia glandulosa HHB12029</name>
    <dbReference type="NCBI Taxonomy" id="1314781"/>
    <lineage>
        <taxon>Eukaryota</taxon>
        <taxon>Fungi</taxon>
        <taxon>Dikarya</taxon>
        <taxon>Basidiomycota</taxon>
        <taxon>Agaricomycotina</taxon>
        <taxon>Agaricomycetes</taxon>
        <taxon>Auriculariales</taxon>
        <taxon>Exidiaceae</taxon>
        <taxon>Exidia</taxon>
    </lineage>
</organism>
<dbReference type="OrthoDB" id="2852053at2759"/>